<dbReference type="OrthoDB" id="15348at2"/>
<keyword evidence="4" id="KW-1185">Reference proteome</keyword>
<accession>A0A3R5XXR4</accession>
<evidence type="ECO:0000256" key="1">
    <source>
        <dbReference type="SAM" id="MobiDB-lite"/>
    </source>
</evidence>
<dbReference type="KEGG" id="gtl:EP073_07980"/>
<dbReference type="Gene3D" id="3.10.28.20">
    <property type="entry name" value="Acetamidase/Formamidase-like domains"/>
    <property type="match status" value="1"/>
</dbReference>
<keyword evidence="2" id="KW-0732">Signal</keyword>
<sequence>MIKTIAAAAASLALAGCMASKTEAPKPAAHNTKQIQQTRADNAFNELEKEVSGQGTGLEGMEKPVQVPAPSAEKAPAIPKPEYANRPVDKDNLGPVTKYPIQNGFPVWFATPNMDGYIGAVGIAKQQARGGIAAQRRTAKALAQNDLARSIRVIVNAEVNIEKLNVDTQTLKYYQSKVSTLSRHQAEEVLSDFEIRDEWLDPKTKELYVWLVLRK</sequence>
<dbReference type="RefSeq" id="WP_128466626.1">
    <property type="nucleotide sequence ID" value="NZ_CP035108.1"/>
</dbReference>
<organism evidence="3 4">
    <name type="scientific">Geovibrio thiophilus</name>
    <dbReference type="NCBI Taxonomy" id="139438"/>
    <lineage>
        <taxon>Bacteria</taxon>
        <taxon>Pseudomonadati</taxon>
        <taxon>Deferribacterota</taxon>
        <taxon>Deferribacteres</taxon>
        <taxon>Deferribacterales</taxon>
        <taxon>Geovibrionaceae</taxon>
        <taxon>Geovibrio</taxon>
    </lineage>
</organism>
<evidence type="ECO:0000313" key="3">
    <source>
        <dbReference type="EMBL" id="QAR33340.1"/>
    </source>
</evidence>
<evidence type="ECO:0008006" key="5">
    <source>
        <dbReference type="Google" id="ProtNLM"/>
    </source>
</evidence>
<proteinExistence type="predicted"/>
<dbReference type="AlphaFoldDB" id="A0A3R5XXR4"/>
<feature type="signal peptide" evidence="2">
    <location>
        <begin position="1"/>
        <end position="19"/>
    </location>
</feature>
<evidence type="ECO:0000313" key="4">
    <source>
        <dbReference type="Proteomes" id="UP000287502"/>
    </source>
</evidence>
<evidence type="ECO:0000256" key="2">
    <source>
        <dbReference type="SAM" id="SignalP"/>
    </source>
</evidence>
<feature type="region of interest" description="Disordered" evidence="1">
    <location>
        <begin position="51"/>
        <end position="91"/>
    </location>
</feature>
<dbReference type="PROSITE" id="PS51257">
    <property type="entry name" value="PROKAR_LIPOPROTEIN"/>
    <property type="match status" value="1"/>
</dbReference>
<gene>
    <name evidence="3" type="ORF">EP073_07980</name>
</gene>
<dbReference type="EMBL" id="CP035108">
    <property type="protein sequence ID" value="QAR33340.1"/>
    <property type="molecule type" value="Genomic_DNA"/>
</dbReference>
<dbReference type="Proteomes" id="UP000287502">
    <property type="component" value="Chromosome"/>
</dbReference>
<protein>
    <recommendedName>
        <fullName evidence="5">LPP20 lipoprotein</fullName>
    </recommendedName>
</protein>
<feature type="chain" id="PRO_5018776305" description="LPP20 lipoprotein" evidence="2">
    <location>
        <begin position="20"/>
        <end position="215"/>
    </location>
</feature>
<name>A0A3R5XXR4_9BACT</name>
<reference evidence="3 4" key="1">
    <citation type="submission" date="2019-01" db="EMBL/GenBank/DDBJ databases">
        <title>Geovibrio thiophilus DSM 11263, complete genome.</title>
        <authorList>
            <person name="Spring S."/>
            <person name="Bunk B."/>
            <person name="Sproer C."/>
        </authorList>
    </citation>
    <scope>NUCLEOTIDE SEQUENCE [LARGE SCALE GENOMIC DNA]</scope>
    <source>
        <strain evidence="3 4">DSM 11263</strain>
    </source>
</reference>